<proteinExistence type="predicted"/>
<evidence type="ECO:0000313" key="1">
    <source>
        <dbReference type="EMBL" id="GFG29101.1"/>
    </source>
</evidence>
<sequence>MLNKLLSLRYKVVNRGTLVSEVIENTYGRARYEYIVNKLLLCIPVGVNGRNSRDFHIYGPNRKGEDRREMYASLPARDEGTDGEKGVDIDLALKRCVRYEWYFILQVMFKMAIIRYLLSRCGKMAYSLREKGCENYVVNLTLHVLYKRVVCSEIACN</sequence>
<comment type="caution">
    <text evidence="1">The sequence shown here is derived from an EMBL/GenBank/DDBJ whole genome shotgun (WGS) entry which is preliminary data.</text>
</comment>
<protein>
    <submittedName>
        <fullName evidence="1">Uncharacterized protein</fullName>
    </submittedName>
</protein>
<evidence type="ECO:0000313" key="2">
    <source>
        <dbReference type="Proteomes" id="UP000502823"/>
    </source>
</evidence>
<dbReference type="Proteomes" id="UP000502823">
    <property type="component" value="Unassembled WGS sequence"/>
</dbReference>
<dbReference type="OrthoDB" id="1654884at2759"/>
<organism evidence="1 2">
    <name type="scientific">Coptotermes formosanus</name>
    <name type="common">Formosan subterranean termite</name>
    <dbReference type="NCBI Taxonomy" id="36987"/>
    <lineage>
        <taxon>Eukaryota</taxon>
        <taxon>Metazoa</taxon>
        <taxon>Ecdysozoa</taxon>
        <taxon>Arthropoda</taxon>
        <taxon>Hexapoda</taxon>
        <taxon>Insecta</taxon>
        <taxon>Pterygota</taxon>
        <taxon>Neoptera</taxon>
        <taxon>Polyneoptera</taxon>
        <taxon>Dictyoptera</taxon>
        <taxon>Blattodea</taxon>
        <taxon>Blattoidea</taxon>
        <taxon>Termitoidae</taxon>
        <taxon>Rhinotermitidae</taxon>
        <taxon>Coptotermes</taxon>
    </lineage>
</organism>
<dbReference type="EMBL" id="BLKM01000111">
    <property type="protein sequence ID" value="GFG29101.1"/>
    <property type="molecule type" value="Genomic_DNA"/>
</dbReference>
<dbReference type="InParanoid" id="A0A6L2P9U6"/>
<name>A0A6L2P9U6_COPFO</name>
<reference evidence="2" key="1">
    <citation type="submission" date="2020-01" db="EMBL/GenBank/DDBJ databases">
        <title>Draft genome sequence of the Termite Coptotermes fromosanus.</title>
        <authorList>
            <person name="Itakura S."/>
            <person name="Yosikawa Y."/>
            <person name="Umezawa K."/>
        </authorList>
    </citation>
    <scope>NUCLEOTIDE SEQUENCE [LARGE SCALE GENOMIC DNA]</scope>
</reference>
<gene>
    <name evidence="1" type="ORF">Cfor_00269</name>
</gene>
<keyword evidence="2" id="KW-1185">Reference proteome</keyword>
<accession>A0A6L2P9U6</accession>
<dbReference type="AlphaFoldDB" id="A0A6L2P9U6"/>